<proteinExistence type="inferred from homology"/>
<feature type="domain" description="Bacterial sugar transferase" evidence="2">
    <location>
        <begin position="3"/>
        <end position="185"/>
    </location>
</feature>
<organism evidence="3 4">
    <name type="scientific">Flavobacterium agricola</name>
    <dbReference type="NCBI Taxonomy" id="2870839"/>
    <lineage>
        <taxon>Bacteria</taxon>
        <taxon>Pseudomonadati</taxon>
        <taxon>Bacteroidota</taxon>
        <taxon>Flavobacteriia</taxon>
        <taxon>Flavobacteriales</taxon>
        <taxon>Flavobacteriaceae</taxon>
        <taxon>Flavobacterium</taxon>
    </lineage>
</organism>
<evidence type="ECO:0000259" key="2">
    <source>
        <dbReference type="Pfam" id="PF02397"/>
    </source>
</evidence>
<evidence type="ECO:0000256" key="1">
    <source>
        <dbReference type="ARBA" id="ARBA00006464"/>
    </source>
</evidence>
<keyword evidence="4" id="KW-1185">Reference proteome</keyword>
<accession>A0ABY6M024</accession>
<dbReference type="EMBL" id="CP081495">
    <property type="protein sequence ID" value="UYW00523.1"/>
    <property type="molecule type" value="Genomic_DNA"/>
</dbReference>
<reference evidence="3" key="1">
    <citation type="submission" date="2021-08" db="EMBL/GenBank/DDBJ databases">
        <title>Flavobacterium sp. strain CC-SYL302.</title>
        <authorList>
            <person name="Lin S.-Y."/>
            <person name="Lee T.-H."/>
            <person name="Young C.-C."/>
        </authorList>
    </citation>
    <scope>NUCLEOTIDE SEQUENCE</scope>
    <source>
        <strain evidence="3">CC-SYL302</strain>
    </source>
</reference>
<dbReference type="PANTHER" id="PTHR30576:SF20">
    <property type="entry name" value="QUINOVOSAMINEPHOSPHOTRANSFERAE-RELATED"/>
    <property type="match status" value="1"/>
</dbReference>
<evidence type="ECO:0000313" key="4">
    <source>
        <dbReference type="Proteomes" id="UP001163328"/>
    </source>
</evidence>
<evidence type="ECO:0000313" key="3">
    <source>
        <dbReference type="EMBL" id="UYW00523.1"/>
    </source>
</evidence>
<dbReference type="GO" id="GO:0016740">
    <property type="term" value="F:transferase activity"/>
    <property type="evidence" value="ECO:0007669"/>
    <property type="project" value="UniProtKB-KW"/>
</dbReference>
<dbReference type="Pfam" id="PF02397">
    <property type="entry name" value="Bac_transf"/>
    <property type="match status" value="1"/>
</dbReference>
<protein>
    <submittedName>
        <fullName evidence="3">Sugar transferase</fullName>
    </submittedName>
</protein>
<dbReference type="PANTHER" id="PTHR30576">
    <property type="entry name" value="COLANIC BIOSYNTHESIS UDP-GLUCOSE LIPID CARRIER TRANSFERASE"/>
    <property type="match status" value="1"/>
</dbReference>
<dbReference type="Proteomes" id="UP001163328">
    <property type="component" value="Chromosome"/>
</dbReference>
<name>A0ABY6M024_9FLAO</name>
<keyword evidence="3" id="KW-0808">Transferase</keyword>
<comment type="similarity">
    <text evidence="1">Belongs to the bacterial sugar transferase family.</text>
</comment>
<sequence length="187" mass="21633">MSKRIFDLIFSLVFLGLIWPFLCLAWLFAAIDTQSNGIFTQTRIGQYGKPFKIYKLRTIKWIDGQAQISEIGKLLRKYKFDELPQFINILKGDMSVVGPRPDIPGYYDKLTGNDKKVLLLKPGLTSEAAIKYKNEEMLLQQQTNPLVYNDTVLFPDKVQLNLNYLQKQSFKVDMQIILATLKSYIKQ</sequence>
<dbReference type="RefSeq" id="WP_264432341.1">
    <property type="nucleotide sequence ID" value="NZ_CP081495.1"/>
</dbReference>
<dbReference type="InterPro" id="IPR003362">
    <property type="entry name" value="Bact_transf"/>
</dbReference>
<gene>
    <name evidence="3" type="ORF">K5I29_08165</name>
</gene>